<dbReference type="GO" id="GO:0030672">
    <property type="term" value="C:synaptic vesicle membrane"/>
    <property type="evidence" value="ECO:0007669"/>
    <property type="project" value="TreeGrafter"/>
</dbReference>
<proteinExistence type="predicted"/>
<dbReference type="OrthoDB" id="6275741at2759"/>
<feature type="domain" description="C2" evidence="1">
    <location>
        <begin position="49"/>
        <end position="119"/>
    </location>
</feature>
<dbReference type="GO" id="GO:0042734">
    <property type="term" value="C:presynaptic membrane"/>
    <property type="evidence" value="ECO:0007669"/>
    <property type="project" value="TreeGrafter"/>
</dbReference>
<dbReference type="Pfam" id="PF00168">
    <property type="entry name" value="C2"/>
    <property type="match status" value="1"/>
</dbReference>
<dbReference type="Proteomes" id="UP000281553">
    <property type="component" value="Unassembled WGS sequence"/>
</dbReference>
<dbReference type="GO" id="GO:0099525">
    <property type="term" value="P:presynaptic dense core vesicle exocytosis"/>
    <property type="evidence" value="ECO:0007669"/>
    <property type="project" value="TreeGrafter"/>
</dbReference>
<dbReference type="GO" id="GO:0017075">
    <property type="term" value="F:syntaxin-1 binding"/>
    <property type="evidence" value="ECO:0007669"/>
    <property type="project" value="TreeGrafter"/>
</dbReference>
<dbReference type="GO" id="GO:0035249">
    <property type="term" value="P:synaptic transmission, glutamatergic"/>
    <property type="evidence" value="ECO:0007669"/>
    <property type="project" value="TreeGrafter"/>
</dbReference>
<evidence type="ECO:0000259" key="1">
    <source>
        <dbReference type="PROSITE" id="PS50004"/>
    </source>
</evidence>
<dbReference type="PANTHER" id="PTHR10480:SF12">
    <property type="entry name" value="UNC-13, ISOFORM E"/>
    <property type="match status" value="1"/>
</dbReference>
<evidence type="ECO:0000313" key="3">
    <source>
        <dbReference type="Proteomes" id="UP000281553"/>
    </source>
</evidence>
<dbReference type="PROSITE" id="PS50004">
    <property type="entry name" value="C2"/>
    <property type="match status" value="1"/>
</dbReference>
<dbReference type="AlphaFoldDB" id="A0A3P7LCH2"/>
<organism evidence="2 3">
    <name type="scientific">Dibothriocephalus latus</name>
    <name type="common">Fish tapeworm</name>
    <name type="synonym">Diphyllobothrium latum</name>
    <dbReference type="NCBI Taxonomy" id="60516"/>
    <lineage>
        <taxon>Eukaryota</taxon>
        <taxon>Metazoa</taxon>
        <taxon>Spiralia</taxon>
        <taxon>Lophotrochozoa</taxon>
        <taxon>Platyhelminthes</taxon>
        <taxon>Cestoda</taxon>
        <taxon>Eucestoda</taxon>
        <taxon>Diphyllobothriidea</taxon>
        <taxon>Diphyllobothriidae</taxon>
        <taxon>Dibothriocephalus</taxon>
    </lineage>
</organism>
<gene>
    <name evidence="2" type="ORF">DILT_LOCUS5418</name>
</gene>
<dbReference type="GO" id="GO:0019992">
    <property type="term" value="F:diacylglycerol binding"/>
    <property type="evidence" value="ECO:0007669"/>
    <property type="project" value="InterPro"/>
</dbReference>
<accession>A0A3P7LCH2</accession>
<dbReference type="GO" id="GO:0043195">
    <property type="term" value="C:terminal bouton"/>
    <property type="evidence" value="ECO:0007669"/>
    <property type="project" value="TreeGrafter"/>
</dbReference>
<dbReference type="GO" id="GO:0061789">
    <property type="term" value="P:dense core granule priming"/>
    <property type="evidence" value="ECO:0007669"/>
    <property type="project" value="TreeGrafter"/>
</dbReference>
<dbReference type="InterPro" id="IPR027080">
    <property type="entry name" value="Unc-13"/>
</dbReference>
<reference evidence="2 3" key="1">
    <citation type="submission" date="2018-11" db="EMBL/GenBank/DDBJ databases">
        <authorList>
            <consortium name="Pathogen Informatics"/>
        </authorList>
    </citation>
    <scope>NUCLEOTIDE SEQUENCE [LARGE SCALE GENOMIC DNA]</scope>
</reference>
<dbReference type="GO" id="GO:0031594">
    <property type="term" value="C:neuromuscular junction"/>
    <property type="evidence" value="ECO:0007669"/>
    <property type="project" value="TreeGrafter"/>
</dbReference>
<dbReference type="PANTHER" id="PTHR10480">
    <property type="entry name" value="PROTEIN UNC-13 HOMOLOG"/>
    <property type="match status" value="1"/>
</dbReference>
<sequence length="119" mass="13458">MSNVSLCTAPHHNLIVYAAVVFQPERPEIFDTIFDIFKIDLAEEERKARLQEVQQSILSGACQWSAKLSITVKSAQGLIGKDKSGRSDPYVTVQVGKVRRRTKTVPQELNPTWDEKFNL</sequence>
<keyword evidence="3" id="KW-1185">Reference proteome</keyword>
<dbReference type="InterPro" id="IPR035892">
    <property type="entry name" value="C2_domain_sf"/>
</dbReference>
<dbReference type="EMBL" id="UYRU01047371">
    <property type="protein sequence ID" value="VDN09587.1"/>
    <property type="molecule type" value="Genomic_DNA"/>
</dbReference>
<dbReference type="GO" id="GO:0016081">
    <property type="term" value="P:synaptic vesicle docking"/>
    <property type="evidence" value="ECO:0007669"/>
    <property type="project" value="TreeGrafter"/>
</dbReference>
<dbReference type="SUPFAM" id="SSF49562">
    <property type="entry name" value="C2 domain (Calcium/lipid-binding domain, CaLB)"/>
    <property type="match status" value="1"/>
</dbReference>
<dbReference type="Gene3D" id="2.60.40.150">
    <property type="entry name" value="C2 domain"/>
    <property type="match status" value="1"/>
</dbReference>
<name>A0A3P7LCH2_DIBLA</name>
<dbReference type="GO" id="GO:0098831">
    <property type="term" value="C:presynaptic active zone cytoplasmic component"/>
    <property type="evidence" value="ECO:0007669"/>
    <property type="project" value="TreeGrafter"/>
</dbReference>
<dbReference type="InterPro" id="IPR000008">
    <property type="entry name" value="C2_dom"/>
</dbReference>
<protein>
    <recommendedName>
        <fullName evidence="1">C2 domain-containing protein</fullName>
    </recommendedName>
</protein>
<evidence type="ECO:0000313" key="2">
    <source>
        <dbReference type="EMBL" id="VDN09587.1"/>
    </source>
</evidence>
<dbReference type="GO" id="GO:0016082">
    <property type="term" value="P:synaptic vesicle priming"/>
    <property type="evidence" value="ECO:0007669"/>
    <property type="project" value="TreeGrafter"/>
</dbReference>
<dbReference type="GO" id="GO:0005516">
    <property type="term" value="F:calmodulin binding"/>
    <property type="evidence" value="ECO:0007669"/>
    <property type="project" value="TreeGrafter"/>
</dbReference>